<dbReference type="InterPro" id="IPR014729">
    <property type="entry name" value="Rossmann-like_a/b/a_fold"/>
</dbReference>
<dbReference type="NCBIfam" id="TIGR00395">
    <property type="entry name" value="leuS_arch"/>
    <property type="match status" value="1"/>
</dbReference>
<keyword evidence="6 10" id="KW-0648">Protein biosynthesis</keyword>
<dbReference type="EC" id="6.1.1.4" evidence="2"/>
<dbReference type="Proteomes" id="UP000011087">
    <property type="component" value="Unassembled WGS sequence"/>
</dbReference>
<comment type="similarity">
    <text evidence="1 10">Belongs to the class-I aminoacyl-tRNA synthetase family.</text>
</comment>
<gene>
    <name evidence="15" type="ORF">GUITHDRAFT_158495</name>
</gene>
<evidence type="ECO:0000259" key="12">
    <source>
        <dbReference type="Pfam" id="PF00133"/>
    </source>
</evidence>
<dbReference type="RefSeq" id="XP_005825594.1">
    <property type="nucleotide sequence ID" value="XM_005825537.1"/>
</dbReference>
<dbReference type="InterPro" id="IPR001412">
    <property type="entry name" value="aa-tRNA-synth_I_CS"/>
</dbReference>
<evidence type="ECO:0000256" key="9">
    <source>
        <dbReference type="ARBA" id="ARBA00047469"/>
    </source>
</evidence>
<organism evidence="15">
    <name type="scientific">Guillardia theta (strain CCMP2712)</name>
    <name type="common">Cryptophyte</name>
    <dbReference type="NCBI Taxonomy" id="905079"/>
    <lineage>
        <taxon>Eukaryota</taxon>
        <taxon>Cryptophyceae</taxon>
        <taxon>Pyrenomonadales</taxon>
        <taxon>Geminigeraceae</taxon>
        <taxon>Guillardia</taxon>
    </lineage>
</organism>
<dbReference type="SUPFAM" id="SSF52374">
    <property type="entry name" value="Nucleotidylyl transferase"/>
    <property type="match status" value="1"/>
</dbReference>
<reference evidence="17" key="2">
    <citation type="submission" date="2012-11" db="EMBL/GenBank/DDBJ databases">
        <authorList>
            <person name="Kuo A."/>
            <person name="Curtis B.A."/>
            <person name="Tanifuji G."/>
            <person name="Burki F."/>
            <person name="Gruber A."/>
            <person name="Irimia M."/>
            <person name="Maruyama S."/>
            <person name="Arias M.C."/>
            <person name="Ball S.G."/>
            <person name="Gile G.H."/>
            <person name="Hirakawa Y."/>
            <person name="Hopkins J.F."/>
            <person name="Rensing S.A."/>
            <person name="Schmutz J."/>
            <person name="Symeonidi A."/>
            <person name="Elias M."/>
            <person name="Eveleigh R.J."/>
            <person name="Herman E.K."/>
            <person name="Klute M.J."/>
            <person name="Nakayama T."/>
            <person name="Obornik M."/>
            <person name="Reyes-Prieto A."/>
            <person name="Armbrust E.V."/>
            <person name="Aves S.J."/>
            <person name="Beiko R.G."/>
            <person name="Coutinho P."/>
            <person name="Dacks J.B."/>
            <person name="Durnford D.G."/>
            <person name="Fast N.M."/>
            <person name="Green B.R."/>
            <person name="Grisdale C."/>
            <person name="Hempe F."/>
            <person name="Henrissat B."/>
            <person name="Hoppner M.P."/>
            <person name="Ishida K.-I."/>
            <person name="Kim E."/>
            <person name="Koreny L."/>
            <person name="Kroth P.G."/>
            <person name="Liu Y."/>
            <person name="Malik S.-B."/>
            <person name="Maier U.G."/>
            <person name="McRose D."/>
            <person name="Mock T."/>
            <person name="Neilson J.A."/>
            <person name="Onodera N.T."/>
            <person name="Poole A.M."/>
            <person name="Pritham E.J."/>
            <person name="Richards T.A."/>
            <person name="Rocap G."/>
            <person name="Roy S.W."/>
            <person name="Sarai C."/>
            <person name="Schaack S."/>
            <person name="Shirato S."/>
            <person name="Slamovits C.H."/>
            <person name="Spencer D.F."/>
            <person name="Suzuki S."/>
            <person name="Worden A.Z."/>
            <person name="Zauner S."/>
            <person name="Barry K."/>
            <person name="Bell C."/>
            <person name="Bharti A.K."/>
            <person name="Crow J.A."/>
            <person name="Grimwood J."/>
            <person name="Kramer R."/>
            <person name="Lindquist E."/>
            <person name="Lucas S."/>
            <person name="Salamov A."/>
            <person name="McFadden G.I."/>
            <person name="Lane C.E."/>
            <person name="Keeling P.J."/>
            <person name="Gray M.W."/>
            <person name="Grigoriev I.V."/>
            <person name="Archibald J.M."/>
        </authorList>
    </citation>
    <scope>NUCLEOTIDE SEQUENCE</scope>
    <source>
        <strain evidence="17">CCMP2712</strain>
    </source>
</reference>
<reference evidence="16" key="3">
    <citation type="submission" date="2016-03" db="UniProtKB">
        <authorList>
            <consortium name="EnsemblProtists"/>
        </authorList>
    </citation>
    <scope>IDENTIFICATION</scope>
</reference>
<feature type="region of interest" description="Disordered" evidence="11">
    <location>
        <begin position="1020"/>
        <end position="1040"/>
    </location>
</feature>
<evidence type="ECO:0000256" key="1">
    <source>
        <dbReference type="ARBA" id="ARBA00005594"/>
    </source>
</evidence>
<dbReference type="AlphaFoldDB" id="L1IRS8"/>
<dbReference type="InterPro" id="IPR009008">
    <property type="entry name" value="Val/Leu/Ile-tRNA-synth_edit"/>
</dbReference>
<name>L1IRS8_GUITC</name>
<evidence type="ECO:0000259" key="14">
    <source>
        <dbReference type="Pfam" id="PF09334"/>
    </source>
</evidence>
<dbReference type="GO" id="GO:0004823">
    <property type="term" value="F:leucine-tRNA ligase activity"/>
    <property type="evidence" value="ECO:0007669"/>
    <property type="project" value="UniProtKB-EC"/>
</dbReference>
<dbReference type="OrthoDB" id="10249672at2759"/>
<dbReference type="InterPro" id="IPR013155">
    <property type="entry name" value="M/V/L/I-tRNA-synth_anticd-bd"/>
</dbReference>
<keyword evidence="17" id="KW-1185">Reference proteome</keyword>
<evidence type="ECO:0000259" key="13">
    <source>
        <dbReference type="Pfam" id="PF08264"/>
    </source>
</evidence>
<keyword evidence="3 10" id="KW-0436">Ligase</keyword>
<feature type="domain" description="Methionyl/Valyl/Leucyl/Isoleucyl-tRNA synthetase anticodon-binding" evidence="13">
    <location>
        <begin position="777"/>
        <end position="909"/>
    </location>
</feature>
<evidence type="ECO:0000313" key="17">
    <source>
        <dbReference type="Proteomes" id="UP000011087"/>
    </source>
</evidence>
<evidence type="ECO:0000256" key="3">
    <source>
        <dbReference type="ARBA" id="ARBA00022598"/>
    </source>
</evidence>
<sequence length="1040" mass="118628">MEELRLPSSPVSQAQKRWEEEKAFEMDAPAPGSAAPQEKHFVTFPYPYMNGLLHLGHTFSLSKTEFSMGYERLKGKKTLWPFGFHCTGMPIQAAADNLTRQLRRRARETSKSAGWEKRKEGRMEGREEKRNGGVRRKGNGWQVLESMDIPRETIPRFVDPVYWLQYFPPIAKQDLIEMGVKVDWRRSFITTNVNPYYDSFIQWQFHKLRKLEKVSFGKRYSIFSPIDNQICADHDRATGEGVGPQEYVLIKMEILTLPPALQQLEGKKVVLLAATLRPETMYGQTNCWVLPHEKDAIVGERAARNMAFQGLTPEFGEVREVMRVRGRDLVGLPLRAPLTKLCPIYTLPMLTISMKKGTGVVTSVPSDAPDDYQALMDLKNKPALREKYGVKDEWVLPFDLIPIIEIPYKRDDAPEGAEPELTDLAAKVACEEYKVASQNDKEKLVLAKAKTYKLGFYEGKMTIGDFKGMPVQEAKNRVKAQMLEENNAYSYAEPEKEVMSRSGNECVVALTDQWYIKYGEEEWRKQVEEHLQKDLNCYSDDTKSKFEAALSWLGEWGCSRSFGLGTLLPWDKQFVIESLSDSTIYMAYYTFCHILHQGPFDGSVPGPAGVVAKDLTEEVWDYILLDGPQPKDSKVPQETLERMKQEFNYWYPVDLRVSGKDLIQNHLTFFLYNHAAIFPKKHWPRSIRTNGHVLLNNEKMSKSTGNFKTLKQAIGEYSADGMRFALALAGDGNEDANFEHDVANAAILKLTNELQFVEKSLTELDKMRTGELDLFIDKNFDNEINRLVKSADECYRRMQFRESVIEGWDKLQNARDKYRAMAGPIGMHAELIKKFITCQTLVIAPICPHYSEYVWGLLGHKESVMEARWPEVGDVDPLLVRMNSYFDKTLSDIRAKTDKARAKKAVAKATVYVADEFLDWQQAALNVLRSVVDKGESFGKDFKKNMMSFPELAPFKAQTKVLMPFAAFSIDEFEARGPEAFELKVPYDEVRLLTDSIEYLKGELSVEEIEVTKWPPSDPAVLKNLSNNPATPGKPAVSFS</sequence>
<evidence type="ECO:0000256" key="7">
    <source>
        <dbReference type="ARBA" id="ARBA00023146"/>
    </source>
</evidence>
<evidence type="ECO:0000313" key="16">
    <source>
        <dbReference type="EnsemblProtists" id="EKX38614"/>
    </source>
</evidence>
<dbReference type="SUPFAM" id="SSF47323">
    <property type="entry name" value="Anticodon-binding domain of a subclass of class I aminoacyl-tRNA synthetases"/>
    <property type="match status" value="1"/>
</dbReference>
<dbReference type="InterPro" id="IPR004493">
    <property type="entry name" value="Leu-tRNA-synth_Ia_arc/euk"/>
</dbReference>
<dbReference type="InterPro" id="IPR009080">
    <property type="entry name" value="tRNAsynth_Ia_anticodon-bd"/>
</dbReference>
<comment type="catalytic activity">
    <reaction evidence="9">
        <text>tRNA(Leu) + L-leucine + ATP = L-leucyl-tRNA(Leu) + AMP + diphosphate</text>
        <dbReference type="Rhea" id="RHEA:11688"/>
        <dbReference type="Rhea" id="RHEA-COMP:9613"/>
        <dbReference type="Rhea" id="RHEA-COMP:9622"/>
        <dbReference type="ChEBI" id="CHEBI:30616"/>
        <dbReference type="ChEBI" id="CHEBI:33019"/>
        <dbReference type="ChEBI" id="CHEBI:57427"/>
        <dbReference type="ChEBI" id="CHEBI:78442"/>
        <dbReference type="ChEBI" id="CHEBI:78494"/>
        <dbReference type="ChEBI" id="CHEBI:456215"/>
        <dbReference type="EC" id="6.1.1.4"/>
    </reaction>
</comment>
<proteinExistence type="inferred from homology"/>
<dbReference type="NCBIfam" id="NF008957">
    <property type="entry name" value="PRK12300.1"/>
    <property type="match status" value="1"/>
</dbReference>
<dbReference type="Pfam" id="PF08264">
    <property type="entry name" value="Anticodon_1"/>
    <property type="match status" value="1"/>
</dbReference>
<feature type="domain" description="Aminoacyl-tRNA synthetase class Ia" evidence="12">
    <location>
        <begin position="14"/>
        <end position="117"/>
    </location>
</feature>
<dbReference type="OMA" id="KPTCLME"/>
<evidence type="ECO:0000256" key="2">
    <source>
        <dbReference type="ARBA" id="ARBA00013164"/>
    </source>
</evidence>
<evidence type="ECO:0000256" key="4">
    <source>
        <dbReference type="ARBA" id="ARBA00022741"/>
    </source>
</evidence>
<dbReference type="Gene3D" id="3.90.740.10">
    <property type="entry name" value="Valyl/Leucyl/Isoleucyl-tRNA synthetase, editing domain"/>
    <property type="match status" value="1"/>
</dbReference>
<evidence type="ECO:0000256" key="8">
    <source>
        <dbReference type="ARBA" id="ARBA00030520"/>
    </source>
</evidence>
<dbReference type="Gene3D" id="1.10.730.10">
    <property type="entry name" value="Isoleucyl-tRNA Synthetase, Domain 1"/>
    <property type="match status" value="1"/>
</dbReference>
<dbReference type="Gene3D" id="3.40.50.620">
    <property type="entry name" value="HUPs"/>
    <property type="match status" value="1"/>
</dbReference>
<dbReference type="GeneID" id="17295273"/>
<evidence type="ECO:0000256" key="5">
    <source>
        <dbReference type="ARBA" id="ARBA00022840"/>
    </source>
</evidence>
<dbReference type="InterPro" id="IPR015413">
    <property type="entry name" value="Methionyl/Leucyl_tRNA_Synth"/>
</dbReference>
<dbReference type="Pfam" id="PF09334">
    <property type="entry name" value="tRNA-synt_1g"/>
    <property type="match status" value="1"/>
</dbReference>
<dbReference type="Pfam" id="PF00133">
    <property type="entry name" value="tRNA-synt_1"/>
    <property type="match status" value="1"/>
</dbReference>
<protein>
    <recommendedName>
        <fullName evidence="2">leucine--tRNA ligase</fullName>
        <ecNumber evidence="2">6.1.1.4</ecNumber>
    </recommendedName>
    <alternativeName>
        <fullName evidence="8">Leucyl-tRNA synthetase</fullName>
    </alternativeName>
</protein>
<reference evidence="15 17" key="1">
    <citation type="journal article" date="2012" name="Nature">
        <title>Algal genomes reveal evolutionary mosaicism and the fate of nucleomorphs.</title>
        <authorList>
            <consortium name="DOE Joint Genome Institute"/>
            <person name="Curtis B.A."/>
            <person name="Tanifuji G."/>
            <person name="Burki F."/>
            <person name="Gruber A."/>
            <person name="Irimia M."/>
            <person name="Maruyama S."/>
            <person name="Arias M.C."/>
            <person name="Ball S.G."/>
            <person name="Gile G.H."/>
            <person name="Hirakawa Y."/>
            <person name="Hopkins J.F."/>
            <person name="Kuo A."/>
            <person name="Rensing S.A."/>
            <person name="Schmutz J."/>
            <person name="Symeonidi A."/>
            <person name="Elias M."/>
            <person name="Eveleigh R.J."/>
            <person name="Herman E.K."/>
            <person name="Klute M.J."/>
            <person name="Nakayama T."/>
            <person name="Obornik M."/>
            <person name="Reyes-Prieto A."/>
            <person name="Armbrust E.V."/>
            <person name="Aves S.J."/>
            <person name="Beiko R.G."/>
            <person name="Coutinho P."/>
            <person name="Dacks J.B."/>
            <person name="Durnford D.G."/>
            <person name="Fast N.M."/>
            <person name="Green B.R."/>
            <person name="Grisdale C.J."/>
            <person name="Hempel F."/>
            <person name="Henrissat B."/>
            <person name="Hoppner M.P."/>
            <person name="Ishida K."/>
            <person name="Kim E."/>
            <person name="Koreny L."/>
            <person name="Kroth P.G."/>
            <person name="Liu Y."/>
            <person name="Malik S.B."/>
            <person name="Maier U.G."/>
            <person name="McRose D."/>
            <person name="Mock T."/>
            <person name="Neilson J.A."/>
            <person name="Onodera N.T."/>
            <person name="Poole A.M."/>
            <person name="Pritham E.J."/>
            <person name="Richards T.A."/>
            <person name="Rocap G."/>
            <person name="Roy S.W."/>
            <person name="Sarai C."/>
            <person name="Schaack S."/>
            <person name="Shirato S."/>
            <person name="Slamovits C.H."/>
            <person name="Spencer D.F."/>
            <person name="Suzuki S."/>
            <person name="Worden A.Z."/>
            <person name="Zauner S."/>
            <person name="Barry K."/>
            <person name="Bell C."/>
            <person name="Bharti A.K."/>
            <person name="Crow J.A."/>
            <person name="Grimwood J."/>
            <person name="Kramer R."/>
            <person name="Lindquist E."/>
            <person name="Lucas S."/>
            <person name="Salamov A."/>
            <person name="McFadden G.I."/>
            <person name="Lane C.E."/>
            <person name="Keeling P.J."/>
            <person name="Gray M.W."/>
            <person name="Grigoriev I.V."/>
            <person name="Archibald J.M."/>
        </authorList>
    </citation>
    <scope>NUCLEOTIDE SEQUENCE</scope>
    <source>
        <strain evidence="15 17">CCMP2712</strain>
    </source>
</reference>
<keyword evidence="5 10" id="KW-0067">ATP-binding</keyword>
<dbReference type="PANTHER" id="PTHR45794:SF1">
    <property type="entry name" value="LEUCINE--TRNA LIGASE, CYTOPLASMIC"/>
    <property type="match status" value="1"/>
</dbReference>
<evidence type="ECO:0000313" key="15">
    <source>
        <dbReference type="EMBL" id="EKX38614.1"/>
    </source>
</evidence>
<dbReference type="FunFam" id="3.90.740.10:FF:000001">
    <property type="entry name" value="Leucine--tRNA ligase, cytoplasmic"/>
    <property type="match status" value="1"/>
</dbReference>
<dbReference type="InterPro" id="IPR002300">
    <property type="entry name" value="aa-tRNA-synth_Ia"/>
</dbReference>
<evidence type="ECO:0000256" key="11">
    <source>
        <dbReference type="SAM" id="MobiDB-lite"/>
    </source>
</evidence>
<dbReference type="EMBL" id="JH993047">
    <property type="protein sequence ID" value="EKX38614.1"/>
    <property type="molecule type" value="Genomic_DNA"/>
</dbReference>
<dbReference type="EnsemblProtists" id="EKX38614">
    <property type="protein sequence ID" value="EKX38614"/>
    <property type="gene ID" value="GUITHDRAFT_158495"/>
</dbReference>
<feature type="compositionally biased region" description="Basic and acidic residues" evidence="11">
    <location>
        <begin position="107"/>
        <end position="131"/>
    </location>
</feature>
<evidence type="ECO:0000256" key="10">
    <source>
        <dbReference type="RuleBase" id="RU363035"/>
    </source>
</evidence>
<keyword evidence="4 10" id="KW-0547">Nucleotide-binding</keyword>
<evidence type="ECO:0000256" key="6">
    <source>
        <dbReference type="ARBA" id="ARBA00022917"/>
    </source>
</evidence>
<keyword evidence="7 10" id="KW-0030">Aminoacyl-tRNA synthetase</keyword>
<feature type="domain" description="Methionyl/Leucyl tRNA synthetase" evidence="14">
    <location>
        <begin position="644"/>
        <end position="743"/>
    </location>
</feature>
<dbReference type="GO" id="GO:0002161">
    <property type="term" value="F:aminoacyl-tRNA deacylase activity"/>
    <property type="evidence" value="ECO:0007669"/>
    <property type="project" value="InterPro"/>
</dbReference>
<dbReference type="GO" id="GO:0005524">
    <property type="term" value="F:ATP binding"/>
    <property type="evidence" value="ECO:0007669"/>
    <property type="project" value="UniProtKB-KW"/>
</dbReference>
<dbReference type="SUPFAM" id="SSF50677">
    <property type="entry name" value="ValRS/IleRS/LeuRS editing domain"/>
    <property type="match status" value="1"/>
</dbReference>
<feature type="region of interest" description="Disordered" evidence="11">
    <location>
        <begin position="103"/>
        <end position="133"/>
    </location>
</feature>
<dbReference type="GO" id="GO:0006429">
    <property type="term" value="P:leucyl-tRNA aminoacylation"/>
    <property type="evidence" value="ECO:0007669"/>
    <property type="project" value="InterPro"/>
</dbReference>
<accession>L1IRS8</accession>
<dbReference type="PROSITE" id="PS00178">
    <property type="entry name" value="AA_TRNA_LIGASE_I"/>
    <property type="match status" value="1"/>
</dbReference>
<dbReference type="PANTHER" id="PTHR45794">
    <property type="entry name" value="LEUCYL-TRNA SYNTHETASE"/>
    <property type="match status" value="1"/>
</dbReference>